<dbReference type="Proteomes" id="UP000507245">
    <property type="component" value="Unassembled WGS sequence"/>
</dbReference>
<dbReference type="AlphaFoldDB" id="A0A6J5W2J3"/>
<dbReference type="EMBL" id="CAEKKB010000001">
    <property type="protein sequence ID" value="CAB4292438.1"/>
    <property type="molecule type" value="Genomic_DNA"/>
</dbReference>
<sequence>MVYPKVKVRQQEDQDDRRAVIDFCFPGGVLGGPQRRCQGLDRWKELAVGGDRGVVSEKRRRGRGGLRQRDDGAELEGVRDPVGQSSLEQLEAVLEKTPPIRTCVPRLLRGRWTADHPAGPI</sequence>
<reference evidence="3" key="1">
    <citation type="journal article" date="2020" name="Genome Biol.">
        <title>Gamete binning: chromosome-level and haplotype-resolved genome assembly enabled by high-throughput single-cell sequencing of gamete genomes.</title>
        <authorList>
            <person name="Campoy J.A."/>
            <person name="Sun H."/>
            <person name="Goel M."/>
            <person name="Jiao W.-B."/>
            <person name="Folz-Donahue K."/>
            <person name="Wang N."/>
            <person name="Rubio M."/>
            <person name="Liu C."/>
            <person name="Kukat C."/>
            <person name="Ruiz D."/>
            <person name="Huettel B."/>
            <person name="Schneeberger K."/>
        </authorList>
    </citation>
    <scope>NUCLEOTIDE SEQUENCE [LARGE SCALE GENOMIC DNA]</scope>
    <source>
        <strain evidence="3">cv. Rojo Pasion</strain>
    </source>
</reference>
<evidence type="ECO:0000313" key="3">
    <source>
        <dbReference type="Proteomes" id="UP000507245"/>
    </source>
</evidence>
<evidence type="ECO:0000313" key="2">
    <source>
        <dbReference type="EMBL" id="CAB4292438.1"/>
    </source>
</evidence>
<name>A0A6J5W2J3_PRUAR</name>
<organism evidence="2 3">
    <name type="scientific">Prunus armeniaca</name>
    <name type="common">Apricot</name>
    <name type="synonym">Armeniaca vulgaris</name>
    <dbReference type="NCBI Taxonomy" id="36596"/>
    <lineage>
        <taxon>Eukaryota</taxon>
        <taxon>Viridiplantae</taxon>
        <taxon>Streptophyta</taxon>
        <taxon>Embryophyta</taxon>
        <taxon>Tracheophyta</taxon>
        <taxon>Spermatophyta</taxon>
        <taxon>Magnoliopsida</taxon>
        <taxon>eudicotyledons</taxon>
        <taxon>Gunneridae</taxon>
        <taxon>Pentapetalae</taxon>
        <taxon>rosids</taxon>
        <taxon>fabids</taxon>
        <taxon>Rosales</taxon>
        <taxon>Rosaceae</taxon>
        <taxon>Amygdaloideae</taxon>
        <taxon>Amygdaleae</taxon>
        <taxon>Prunus</taxon>
    </lineage>
</organism>
<evidence type="ECO:0000256" key="1">
    <source>
        <dbReference type="SAM" id="MobiDB-lite"/>
    </source>
</evidence>
<protein>
    <submittedName>
        <fullName evidence="2">Uncharacterized protein</fullName>
    </submittedName>
</protein>
<accession>A0A6J5W2J3</accession>
<feature type="region of interest" description="Disordered" evidence="1">
    <location>
        <begin position="57"/>
        <end position="78"/>
    </location>
</feature>
<keyword evidence="3" id="KW-1185">Reference proteome</keyword>
<gene>
    <name evidence="2" type="ORF">ORAREDHAP_LOCUS830</name>
</gene>
<proteinExistence type="predicted"/>
<feature type="compositionally biased region" description="Basic and acidic residues" evidence="1">
    <location>
        <begin position="67"/>
        <end position="78"/>
    </location>
</feature>